<keyword evidence="4" id="KW-1185">Reference proteome</keyword>
<keyword evidence="1" id="KW-0862">Zinc</keyword>
<evidence type="ECO:0000256" key="1">
    <source>
        <dbReference type="PROSITE-ProRule" id="PRU00042"/>
    </source>
</evidence>
<dbReference type="PROSITE" id="PS50157">
    <property type="entry name" value="ZINC_FINGER_C2H2_2"/>
    <property type="match status" value="1"/>
</dbReference>
<dbReference type="PANTHER" id="PTHR31912">
    <property type="entry name" value="IP13529P"/>
    <property type="match status" value="1"/>
</dbReference>
<feature type="domain" description="C2H2-type" evidence="2">
    <location>
        <begin position="15"/>
        <end position="45"/>
    </location>
</feature>
<sequence>MNSQFNQTENVAKKHVCELNNCGKCFRYPSDLGRHKKTTHRSTETGQSSTLKFRTLMTPNNNFFNNEQPLVDISSSASVDPVPVNLSDMVFHENDEARYRNSVDEEEDEDKLLDENVTFTEYVGNEPEAVADEIEDQTPIVANGEFFPFRDKIHQLVYQFYYRSGGDISQSLMKDIIKLLNDVTKAKVDYPEAKVPAADSIFNFDDKRRTKNQIPLLKQTEHKVKVQKTVNGQEVEQTLTFHMNPPSEVLKLLVANPSVTDHLSKLPDHTEGELVDSYQSQKWKTESLFQHPMVSIQMNSTVKDIWVGDLVEAGQMQMIVDRFYTLNHSTIMAEGYQVVTVNNTLYLHNMPEKTSVETGKISSIVCNCPETLSLNFESNVLGNPDLHAISTTIMSKITMPNPLKRPSLSPTRKFMPVKVIPLNFFTDDMSGNRTKKHNKFDSWIMVPAALPLSERHALQNTAFICTDHLLSAMQMLPAIVDDLVLLEKGVEMFLPSGEGVVVVAPLQFITADNARHSEIASSRGAISKMPCRKCVWELKTPGTVDGSDYHCAPRSEDVVAQMHAQYVASGGDKTLLVDAEAGYKLVGGQALLKLKSFDTMKDCPIELLHTIMLGVGKALVKCLLGDHLKPAEKSILESRLHGYISNGFSRRLRSSLRLHGSFLGRDYKILIQQIPILLNQLIDSGEIRPDEGIMLIKACFENLGKLASLSYVSRIKSNSNLYLRQIASTYNDLRLSVLYHNAFIKQKRPTRSGHSIYNSSKMHIMHHLVDDIYRFGSPIFYETEKGEQFNKFIRECLFRTNRHNPSKDVAVAFAKRMMAYHILSGGSWSVADIVNPVKASHKVLGSSASFGSTIRDFADNDDNEKTMKVGSTGIFKNSSNNLLIGEVAKFDSTNGVYTIIEYALWCDQGQVTRFRPSSDEDASLSVYHTCRKDRGGNLYAEKLLQTKSIIRETECQFIEMLDISRRSDHFNLINTSKFGTFWWALSHKNNL</sequence>
<keyword evidence="1" id="KW-0479">Metal-binding</keyword>
<name>A0A8H7QGL1_9FUNG</name>
<evidence type="ECO:0000313" key="3">
    <source>
        <dbReference type="EMBL" id="KAG2192404.1"/>
    </source>
</evidence>
<comment type="caution">
    <text evidence="3">The sequence shown here is derived from an EMBL/GenBank/DDBJ whole genome shotgun (WGS) entry which is preliminary data.</text>
</comment>
<dbReference type="Proteomes" id="UP000603453">
    <property type="component" value="Unassembled WGS sequence"/>
</dbReference>
<evidence type="ECO:0000259" key="2">
    <source>
        <dbReference type="PROSITE" id="PS50157"/>
    </source>
</evidence>
<dbReference type="PANTHER" id="PTHR31912:SF34">
    <property type="entry name" value="NOTOCHORD-RELATED PROTEIN"/>
    <property type="match status" value="1"/>
</dbReference>
<dbReference type="PROSITE" id="PS00028">
    <property type="entry name" value="ZINC_FINGER_C2H2_1"/>
    <property type="match status" value="1"/>
</dbReference>
<dbReference type="EMBL" id="JAEPRD010000292">
    <property type="protein sequence ID" value="KAG2192404.1"/>
    <property type="molecule type" value="Genomic_DNA"/>
</dbReference>
<dbReference type="GO" id="GO:0008270">
    <property type="term" value="F:zinc ion binding"/>
    <property type="evidence" value="ECO:0007669"/>
    <property type="project" value="UniProtKB-KW"/>
</dbReference>
<dbReference type="AlphaFoldDB" id="A0A8H7QGL1"/>
<protein>
    <recommendedName>
        <fullName evidence="2">C2H2-type domain-containing protein</fullName>
    </recommendedName>
</protein>
<dbReference type="OrthoDB" id="2288618at2759"/>
<dbReference type="Gene3D" id="3.30.160.60">
    <property type="entry name" value="Classic Zinc Finger"/>
    <property type="match status" value="1"/>
</dbReference>
<proteinExistence type="predicted"/>
<gene>
    <name evidence="3" type="ORF">INT47_012471</name>
</gene>
<organism evidence="3 4">
    <name type="scientific">Mucor saturninus</name>
    <dbReference type="NCBI Taxonomy" id="64648"/>
    <lineage>
        <taxon>Eukaryota</taxon>
        <taxon>Fungi</taxon>
        <taxon>Fungi incertae sedis</taxon>
        <taxon>Mucoromycota</taxon>
        <taxon>Mucoromycotina</taxon>
        <taxon>Mucoromycetes</taxon>
        <taxon>Mucorales</taxon>
        <taxon>Mucorineae</taxon>
        <taxon>Mucoraceae</taxon>
        <taxon>Mucor</taxon>
    </lineage>
</organism>
<accession>A0A8H7QGL1</accession>
<keyword evidence="1" id="KW-0863">Zinc-finger</keyword>
<dbReference type="InterPro" id="IPR013087">
    <property type="entry name" value="Znf_C2H2_type"/>
</dbReference>
<evidence type="ECO:0000313" key="4">
    <source>
        <dbReference type="Proteomes" id="UP000603453"/>
    </source>
</evidence>
<reference evidence="3" key="1">
    <citation type="submission" date="2020-12" db="EMBL/GenBank/DDBJ databases">
        <title>Metabolic potential, ecology and presence of endohyphal bacteria is reflected in genomic diversity of Mucoromycotina.</title>
        <authorList>
            <person name="Muszewska A."/>
            <person name="Okrasinska A."/>
            <person name="Steczkiewicz K."/>
            <person name="Drgas O."/>
            <person name="Orlowska M."/>
            <person name="Perlinska-Lenart U."/>
            <person name="Aleksandrzak-Piekarczyk T."/>
            <person name="Szatraj K."/>
            <person name="Zielenkiewicz U."/>
            <person name="Pilsyk S."/>
            <person name="Malc E."/>
            <person name="Mieczkowski P."/>
            <person name="Kruszewska J.S."/>
            <person name="Biernat P."/>
            <person name="Pawlowska J."/>
        </authorList>
    </citation>
    <scope>NUCLEOTIDE SEQUENCE</scope>
    <source>
        <strain evidence="3">WA0000017839</strain>
    </source>
</reference>